<gene>
    <name evidence="8" type="ORF">BIW53_14095</name>
</gene>
<evidence type="ECO:0000256" key="5">
    <source>
        <dbReference type="ARBA" id="ARBA00022989"/>
    </source>
</evidence>
<keyword evidence="6 7" id="KW-0472">Membrane</keyword>
<keyword evidence="5 7" id="KW-1133">Transmembrane helix</keyword>
<feature type="transmembrane region" description="Helical" evidence="7">
    <location>
        <begin position="309"/>
        <end position="329"/>
    </location>
</feature>
<feature type="transmembrane region" description="Helical" evidence="7">
    <location>
        <begin position="274"/>
        <end position="297"/>
    </location>
</feature>
<reference evidence="8 9" key="1">
    <citation type="submission" date="2016-10" db="EMBL/GenBank/DDBJ databases">
        <title>Pseudoalteromonas amylolytica sp. nov., isolated from the surface seawater.</title>
        <authorList>
            <person name="Wu Y.-H."/>
            <person name="Cheng H."/>
            <person name="Jin X.-B."/>
            <person name="Wang C.-S."/>
            <person name="Xu X.-W."/>
        </authorList>
    </citation>
    <scope>NUCLEOTIDE SEQUENCE [LARGE SCALE GENOMIC DNA]</scope>
    <source>
        <strain evidence="8 9">JCM 12483</strain>
    </source>
</reference>
<dbReference type="PANTHER" id="PTHR33567:SF3">
    <property type="entry name" value="CHROMATE ION TRANSPORTER (EUROFUNG)"/>
    <property type="match status" value="1"/>
</dbReference>
<feature type="transmembrane region" description="Helical" evidence="7">
    <location>
        <begin position="72"/>
        <end position="97"/>
    </location>
</feature>
<comment type="subcellular location">
    <subcellularLocation>
        <location evidence="1">Cell membrane</location>
        <topology evidence="1">Multi-pass membrane protein</topology>
    </subcellularLocation>
</comment>
<dbReference type="GO" id="GO:0015109">
    <property type="term" value="F:chromate transmembrane transporter activity"/>
    <property type="evidence" value="ECO:0007669"/>
    <property type="project" value="InterPro"/>
</dbReference>
<evidence type="ECO:0000256" key="4">
    <source>
        <dbReference type="ARBA" id="ARBA00022692"/>
    </source>
</evidence>
<feature type="transmembrane region" description="Helical" evidence="7">
    <location>
        <begin position="336"/>
        <end position="356"/>
    </location>
</feature>
<feature type="transmembrane region" description="Helical" evidence="7">
    <location>
        <begin position="187"/>
        <end position="207"/>
    </location>
</feature>
<feature type="transmembrane region" description="Helical" evidence="7">
    <location>
        <begin position="103"/>
        <end position="126"/>
    </location>
</feature>
<dbReference type="GO" id="GO:0005886">
    <property type="term" value="C:plasma membrane"/>
    <property type="evidence" value="ECO:0007669"/>
    <property type="project" value="UniProtKB-SubCell"/>
</dbReference>
<dbReference type="AlphaFoldDB" id="A0A1S1N5P4"/>
<protein>
    <submittedName>
        <fullName evidence="8">Chorismate-binding protein</fullName>
    </submittedName>
</protein>
<dbReference type="NCBIfam" id="TIGR00937">
    <property type="entry name" value="2A51"/>
    <property type="match status" value="1"/>
</dbReference>
<dbReference type="PANTHER" id="PTHR33567">
    <property type="entry name" value="CHROMATE ION TRANSPORTER (EUROFUNG)"/>
    <property type="match status" value="1"/>
</dbReference>
<evidence type="ECO:0000256" key="7">
    <source>
        <dbReference type="SAM" id="Phobius"/>
    </source>
</evidence>
<evidence type="ECO:0000256" key="2">
    <source>
        <dbReference type="ARBA" id="ARBA00005262"/>
    </source>
</evidence>
<dbReference type="OrthoDB" id="8969999at2"/>
<keyword evidence="9" id="KW-1185">Reference proteome</keyword>
<sequence length="374" mass="40085">MTLSIFYQFFLLGCTSFGGPAAHLGFFKKHFVDNLGWLSNERYAAMISLSQILPGPGSSQVGFAIGLQRAGILGGIAAFLGFTLPSFLIMLLLAMTASQLESSLLGVISGLKLFAVVIVADAVLTMAKSFCKTIPLKLVAFVSTMVLLLLPTLYAQLLVLAAAASVACVYRFSPIPAHSTNTTNNRVNLPVLSVFSLLFIITFFGLPNELFAQFYQAGALVFGGGHVVLPLLQNTVPELDQDSFLTAYAAAQAVPGPMFSIATYLGASIASEHIWLFALIATVAIFLPGLLLMWAFHNNWQSLSTLPRFASVTCALNAAVVGLLAAALYSPIWQSAVFSITHMVIVTGGFVVFKYLKPPIWMMLLLFSIVGVLL</sequence>
<name>A0A1S1N5P4_9GAMM</name>
<dbReference type="Proteomes" id="UP000180253">
    <property type="component" value="Unassembled WGS sequence"/>
</dbReference>
<evidence type="ECO:0000256" key="6">
    <source>
        <dbReference type="ARBA" id="ARBA00023136"/>
    </source>
</evidence>
<evidence type="ECO:0000313" key="8">
    <source>
        <dbReference type="EMBL" id="OHU94679.1"/>
    </source>
</evidence>
<dbReference type="RefSeq" id="WP_070992655.1">
    <property type="nucleotide sequence ID" value="NZ_CBCSHD010000014.1"/>
</dbReference>
<evidence type="ECO:0000256" key="1">
    <source>
        <dbReference type="ARBA" id="ARBA00004651"/>
    </source>
</evidence>
<feature type="transmembrane region" description="Helical" evidence="7">
    <location>
        <begin position="244"/>
        <end position="267"/>
    </location>
</feature>
<keyword evidence="3" id="KW-1003">Cell membrane</keyword>
<dbReference type="EMBL" id="MNAN01000033">
    <property type="protein sequence ID" value="OHU94679.1"/>
    <property type="molecule type" value="Genomic_DNA"/>
</dbReference>
<evidence type="ECO:0000313" key="9">
    <source>
        <dbReference type="Proteomes" id="UP000180253"/>
    </source>
</evidence>
<keyword evidence="4 7" id="KW-0812">Transmembrane</keyword>
<dbReference type="STRING" id="327939.BIW53_14095"/>
<dbReference type="InterPro" id="IPR003370">
    <property type="entry name" value="Chromate_transpt"/>
</dbReference>
<dbReference type="PIRSF" id="PIRSF004810">
    <property type="entry name" value="ChrA"/>
    <property type="match status" value="1"/>
</dbReference>
<proteinExistence type="inferred from homology"/>
<comment type="similarity">
    <text evidence="2">Belongs to the chromate ion transporter (CHR) (TC 2.A.51) family.</text>
</comment>
<comment type="caution">
    <text evidence="8">The sequence shown here is derived from an EMBL/GenBank/DDBJ whole genome shotgun (WGS) entry which is preliminary data.</text>
</comment>
<dbReference type="InterPro" id="IPR014047">
    <property type="entry name" value="Chr_Tranpt_l_chain"/>
</dbReference>
<accession>A0A1S1N5P4</accession>
<evidence type="ECO:0000256" key="3">
    <source>
        <dbReference type="ARBA" id="ARBA00022475"/>
    </source>
</evidence>
<dbReference type="Pfam" id="PF02417">
    <property type="entry name" value="Chromate_transp"/>
    <property type="match status" value="2"/>
</dbReference>
<feature type="transmembrane region" description="Helical" evidence="7">
    <location>
        <begin position="138"/>
        <end position="167"/>
    </location>
</feature>
<organism evidence="8 9">
    <name type="scientific">Pseudoalteromonas byunsanensis</name>
    <dbReference type="NCBI Taxonomy" id="327939"/>
    <lineage>
        <taxon>Bacteria</taxon>
        <taxon>Pseudomonadati</taxon>
        <taxon>Pseudomonadota</taxon>
        <taxon>Gammaproteobacteria</taxon>
        <taxon>Alteromonadales</taxon>
        <taxon>Pseudoalteromonadaceae</taxon>
        <taxon>Pseudoalteromonas</taxon>
    </lineage>
</organism>